<evidence type="ECO:0000256" key="6">
    <source>
        <dbReference type="SAM" id="Phobius"/>
    </source>
</evidence>
<evidence type="ECO:0000256" key="4">
    <source>
        <dbReference type="ARBA" id="ARBA00022989"/>
    </source>
</evidence>
<keyword evidence="5 6" id="KW-0472">Membrane</keyword>
<dbReference type="RefSeq" id="WP_282839508.1">
    <property type="nucleotide sequence ID" value="NZ_JASCXW010000017.1"/>
</dbReference>
<keyword evidence="2" id="KW-1003">Cell membrane</keyword>
<protein>
    <submittedName>
        <fullName evidence="7">OadG family protein</fullName>
    </submittedName>
</protein>
<keyword evidence="3 6" id="KW-0812">Transmembrane</keyword>
<proteinExistence type="predicted"/>
<evidence type="ECO:0000256" key="5">
    <source>
        <dbReference type="ARBA" id="ARBA00023136"/>
    </source>
</evidence>
<feature type="transmembrane region" description="Helical" evidence="6">
    <location>
        <begin position="12"/>
        <end position="36"/>
    </location>
</feature>
<sequence>MTIFISTLEEGLFISLFSVSIVFLLLSLIAFTIQLLKYVQEKPIPMIPIIEKKQTKPFDLSDIKDENMMVAALIASIDYYEEIKQDVRVISVKEITVS</sequence>
<gene>
    <name evidence="7" type="ORF">QJ521_05855</name>
</gene>
<keyword evidence="4 6" id="KW-1133">Transmembrane helix</keyword>
<accession>A0AAW6UAV5</accession>
<keyword evidence="8" id="KW-1185">Reference proteome</keyword>
<name>A0AAW6UAV5_9MOLU</name>
<evidence type="ECO:0000256" key="1">
    <source>
        <dbReference type="ARBA" id="ARBA00004236"/>
    </source>
</evidence>
<evidence type="ECO:0000313" key="7">
    <source>
        <dbReference type="EMBL" id="MDI6453079.1"/>
    </source>
</evidence>
<dbReference type="Proteomes" id="UP001431532">
    <property type="component" value="Unassembled WGS sequence"/>
</dbReference>
<organism evidence="7 8">
    <name type="scientific">Peloplasma aerotolerans</name>
    <dbReference type="NCBI Taxonomy" id="3044389"/>
    <lineage>
        <taxon>Bacteria</taxon>
        <taxon>Bacillati</taxon>
        <taxon>Mycoplasmatota</taxon>
        <taxon>Mollicutes</taxon>
        <taxon>Acholeplasmatales</taxon>
        <taxon>Acholeplasmataceae</taxon>
        <taxon>Peloplasma</taxon>
    </lineage>
</organism>
<evidence type="ECO:0000313" key="8">
    <source>
        <dbReference type="Proteomes" id="UP001431532"/>
    </source>
</evidence>
<reference evidence="7" key="1">
    <citation type="submission" date="2023-05" db="EMBL/GenBank/DDBJ databases">
        <title>Mariniplasma microaerophilum sp. nov., a novel anaerobic mollicute isolated from terrestrial mud volcano, Taman Peninsula, Russia.</title>
        <authorList>
            <person name="Khomyakova M.A."/>
            <person name="Merkel A.Y."/>
            <person name="Slobodkin A.I."/>
        </authorList>
    </citation>
    <scope>NUCLEOTIDE SEQUENCE</scope>
    <source>
        <strain evidence="7">M4Ah</strain>
    </source>
</reference>
<dbReference type="AlphaFoldDB" id="A0AAW6UAV5"/>
<evidence type="ECO:0000256" key="3">
    <source>
        <dbReference type="ARBA" id="ARBA00022692"/>
    </source>
</evidence>
<dbReference type="InterPro" id="IPR005899">
    <property type="entry name" value="Na_pump_deCOase"/>
</dbReference>
<evidence type="ECO:0000256" key="2">
    <source>
        <dbReference type="ARBA" id="ARBA00022475"/>
    </source>
</evidence>
<comment type="caution">
    <text evidence="7">The sequence shown here is derived from an EMBL/GenBank/DDBJ whole genome shotgun (WGS) entry which is preliminary data.</text>
</comment>
<dbReference type="Pfam" id="PF04277">
    <property type="entry name" value="OAD_gamma"/>
    <property type="match status" value="1"/>
</dbReference>
<comment type="subcellular location">
    <subcellularLocation>
        <location evidence="1">Cell membrane</location>
    </subcellularLocation>
</comment>
<dbReference type="EMBL" id="JASCXW010000017">
    <property type="protein sequence ID" value="MDI6453079.1"/>
    <property type="molecule type" value="Genomic_DNA"/>
</dbReference>